<accession>A0A8H7BN87</accession>
<feature type="domain" description="AAA+ ATPase" evidence="5">
    <location>
        <begin position="368"/>
        <end position="493"/>
    </location>
</feature>
<dbReference type="FunFam" id="3.40.50.300:FF:000061">
    <property type="entry name" value="ATPase family, AAA domain-containing 2"/>
    <property type="match status" value="1"/>
</dbReference>
<dbReference type="PROSITE" id="PS00674">
    <property type="entry name" value="AAA"/>
    <property type="match status" value="2"/>
</dbReference>
<keyword evidence="3 4" id="KW-0067">ATP-binding</keyword>
<dbReference type="Gene3D" id="1.10.8.60">
    <property type="match status" value="2"/>
</dbReference>
<dbReference type="InterPro" id="IPR003959">
    <property type="entry name" value="ATPase_AAA_core"/>
</dbReference>
<evidence type="ECO:0000256" key="1">
    <source>
        <dbReference type="ARBA" id="ARBA00006914"/>
    </source>
</evidence>
<dbReference type="InterPro" id="IPR041569">
    <property type="entry name" value="AAA_lid_3"/>
</dbReference>
<dbReference type="GO" id="GO:0005524">
    <property type="term" value="F:ATP binding"/>
    <property type="evidence" value="ECO:0007669"/>
    <property type="project" value="UniProtKB-KW"/>
</dbReference>
<dbReference type="OrthoDB" id="5421at2759"/>
<evidence type="ECO:0000256" key="3">
    <source>
        <dbReference type="ARBA" id="ARBA00022840"/>
    </source>
</evidence>
<comment type="caution">
    <text evidence="6">The sequence shown here is derived from an EMBL/GenBank/DDBJ whole genome shotgun (WGS) entry which is preliminary data.</text>
</comment>
<evidence type="ECO:0000256" key="2">
    <source>
        <dbReference type="ARBA" id="ARBA00022741"/>
    </source>
</evidence>
<evidence type="ECO:0000256" key="4">
    <source>
        <dbReference type="RuleBase" id="RU003651"/>
    </source>
</evidence>
<dbReference type="SMART" id="SM00382">
    <property type="entry name" value="AAA"/>
    <property type="match status" value="2"/>
</dbReference>
<sequence length="584" mass="64916">MSKHILQTNTIHLVQLNSLSPLDQYCLITSATQIRIESKTSTVLDTSSTSLDSMRQSMEKMTLSSGQKPKGLEKAYEALYEVVCYPLLYMDWIEKLGIECPKGILLYGPPGVGKTFLVASVAASCHIKMITIQGPEVYGPYVGDSEEKLRKKFQEAQTWAKEHHVPAILFIDKIDALTPHRDRAQSYENRVVAQLLTLMDGIQSRGQLIIVGATNRPNVLDPALRRPGRFDREISIDAPDESTRQSLFVTQMRSMPVDETVDMDTLAKITNGYIAADIASLCREAAMHAVYRIDKHPHTNQNLSVCMNDFKAALSLVGPSMQRGYQVQVEKTAWHDVGGLDDVKKKLKQAVEWPLLYKDSFSRLGLKPPRGILLYGPPWCSKTTLVKVIASTSGAAFLSINGAQLYSPFVGDSEKYALHSKKQGHQPQRLSFLTKPKPLLANGTWEVEDLKMDGVEAADSVLVVGATNRPDMLDAALLRPGRFDQLIYVPPPSMEARKDILKIHSRHMPLADNVDLNEIATKTEYYTGADLRNVCREAAMMALRSTQTACQVDQSHFYASLASIPPSLTRSSLEMYNKKSGSML</sequence>
<dbReference type="InterPro" id="IPR050168">
    <property type="entry name" value="AAA_ATPase_domain"/>
</dbReference>
<evidence type="ECO:0000313" key="6">
    <source>
        <dbReference type="EMBL" id="KAF7724919.1"/>
    </source>
</evidence>
<dbReference type="InterPro" id="IPR027417">
    <property type="entry name" value="P-loop_NTPase"/>
</dbReference>
<dbReference type="InterPro" id="IPR003593">
    <property type="entry name" value="AAA+_ATPase"/>
</dbReference>
<dbReference type="InterPro" id="IPR003960">
    <property type="entry name" value="ATPase_AAA_CS"/>
</dbReference>
<protein>
    <recommendedName>
        <fullName evidence="5">AAA+ ATPase domain-containing protein</fullName>
    </recommendedName>
</protein>
<dbReference type="AlphaFoldDB" id="A0A8H7BN87"/>
<keyword evidence="2 4" id="KW-0547">Nucleotide-binding</keyword>
<dbReference type="Proteomes" id="UP000605846">
    <property type="component" value="Unassembled WGS sequence"/>
</dbReference>
<dbReference type="GO" id="GO:0016887">
    <property type="term" value="F:ATP hydrolysis activity"/>
    <property type="evidence" value="ECO:0007669"/>
    <property type="project" value="InterPro"/>
</dbReference>
<dbReference type="Gene3D" id="3.40.50.300">
    <property type="entry name" value="P-loop containing nucleotide triphosphate hydrolases"/>
    <property type="match status" value="3"/>
</dbReference>
<proteinExistence type="inferred from homology"/>
<reference evidence="6" key="1">
    <citation type="submission" date="2020-01" db="EMBL/GenBank/DDBJ databases">
        <title>Genome Sequencing of Three Apophysomyces-Like Fungal Strains Confirms a Novel Fungal Genus in the Mucoromycota with divergent Burkholderia-like Endosymbiotic Bacteria.</title>
        <authorList>
            <person name="Stajich J.E."/>
            <person name="Macias A.M."/>
            <person name="Carter-House D."/>
            <person name="Lovett B."/>
            <person name="Kasson L.R."/>
            <person name="Berry K."/>
            <person name="Grigoriev I."/>
            <person name="Chang Y."/>
            <person name="Spatafora J."/>
            <person name="Kasson M.T."/>
        </authorList>
    </citation>
    <scope>NUCLEOTIDE SEQUENCE</scope>
    <source>
        <strain evidence="6">NRRL A-21654</strain>
    </source>
</reference>
<dbReference type="FunFam" id="1.10.8.60:FF:000038">
    <property type="entry name" value="spermatogenesis-associated protein 5-like protein 1"/>
    <property type="match status" value="1"/>
</dbReference>
<keyword evidence="7" id="KW-1185">Reference proteome</keyword>
<feature type="domain" description="AAA+ ATPase" evidence="5">
    <location>
        <begin position="100"/>
        <end position="240"/>
    </location>
</feature>
<dbReference type="PANTHER" id="PTHR23077:SF171">
    <property type="entry name" value="NUCLEAR VALOSIN-CONTAINING PROTEIN-LIKE"/>
    <property type="match status" value="1"/>
</dbReference>
<comment type="similarity">
    <text evidence="1 4">Belongs to the AAA ATPase family.</text>
</comment>
<dbReference type="PANTHER" id="PTHR23077">
    <property type="entry name" value="AAA-FAMILY ATPASE"/>
    <property type="match status" value="1"/>
</dbReference>
<organism evidence="6 7">
    <name type="scientific">Apophysomyces ossiformis</name>
    <dbReference type="NCBI Taxonomy" id="679940"/>
    <lineage>
        <taxon>Eukaryota</taxon>
        <taxon>Fungi</taxon>
        <taxon>Fungi incertae sedis</taxon>
        <taxon>Mucoromycota</taxon>
        <taxon>Mucoromycotina</taxon>
        <taxon>Mucoromycetes</taxon>
        <taxon>Mucorales</taxon>
        <taxon>Mucorineae</taxon>
        <taxon>Mucoraceae</taxon>
        <taxon>Apophysomyces</taxon>
    </lineage>
</organism>
<dbReference type="Pfam" id="PF17862">
    <property type="entry name" value="AAA_lid_3"/>
    <property type="match status" value="2"/>
</dbReference>
<dbReference type="EMBL" id="JABAYA010000108">
    <property type="protein sequence ID" value="KAF7724919.1"/>
    <property type="molecule type" value="Genomic_DNA"/>
</dbReference>
<evidence type="ECO:0000259" key="5">
    <source>
        <dbReference type="SMART" id="SM00382"/>
    </source>
</evidence>
<evidence type="ECO:0000313" key="7">
    <source>
        <dbReference type="Proteomes" id="UP000605846"/>
    </source>
</evidence>
<dbReference type="Pfam" id="PF00004">
    <property type="entry name" value="AAA"/>
    <property type="match status" value="3"/>
</dbReference>
<dbReference type="SUPFAM" id="SSF52540">
    <property type="entry name" value="P-loop containing nucleoside triphosphate hydrolases"/>
    <property type="match status" value="2"/>
</dbReference>
<name>A0A8H7BN87_9FUNG</name>
<gene>
    <name evidence="6" type="ORF">EC973_000578</name>
</gene>